<gene>
    <name evidence="3" type="ORF">MKC95_03985</name>
</gene>
<comment type="caution">
    <text evidence="3">The sequence shown here is derived from an EMBL/GenBank/DDBJ whole genome shotgun (WGS) entry which is preliminary data.</text>
</comment>
<dbReference type="InterPro" id="IPR016130">
    <property type="entry name" value="Tyr_Pase_AS"/>
</dbReference>
<dbReference type="Gene3D" id="3.90.190.10">
    <property type="entry name" value="Protein tyrosine phosphatase superfamily"/>
    <property type="match status" value="1"/>
</dbReference>
<dbReference type="AlphaFoldDB" id="A0AAP2XR54"/>
<name>A0AAP2XR54_CLOIN</name>
<dbReference type="PROSITE" id="PS50056">
    <property type="entry name" value="TYR_PHOSPHATASE_2"/>
    <property type="match status" value="1"/>
</dbReference>
<accession>A0AAP2XR54</accession>
<dbReference type="PROSITE" id="PS00383">
    <property type="entry name" value="TYR_PHOSPHATASE_1"/>
    <property type="match status" value="1"/>
</dbReference>
<dbReference type="EMBL" id="JAKTMA010000005">
    <property type="protein sequence ID" value="MCR0231925.1"/>
    <property type="molecule type" value="Genomic_DNA"/>
</dbReference>
<dbReference type="SUPFAM" id="SSF52799">
    <property type="entry name" value="(Phosphotyrosine protein) phosphatases II"/>
    <property type="match status" value="1"/>
</dbReference>
<dbReference type="InterPro" id="IPR026893">
    <property type="entry name" value="Tyr/Ser_Pase_IphP-type"/>
</dbReference>
<dbReference type="GO" id="GO:0004721">
    <property type="term" value="F:phosphoprotein phosphatase activity"/>
    <property type="evidence" value="ECO:0007669"/>
    <property type="project" value="InterPro"/>
</dbReference>
<evidence type="ECO:0000256" key="1">
    <source>
        <dbReference type="ARBA" id="ARBA00009580"/>
    </source>
</evidence>
<dbReference type="Proteomes" id="UP001203972">
    <property type="component" value="Unassembled WGS sequence"/>
</dbReference>
<dbReference type="PANTHER" id="PTHR31126:SF1">
    <property type="entry name" value="TYROSINE SPECIFIC PROTEIN PHOSPHATASES DOMAIN-CONTAINING PROTEIN"/>
    <property type="match status" value="1"/>
</dbReference>
<sequence>MEANRITIPNFRRVAGKTADGRNIRNHMLYRSGAPIPITVQDINGMRECGIRHIVDLRSDEECCAHAYQLSDAFVSHHMSALKTRDGLENFYFFMLIDKNSTVEDIKRAASFIHEGYRILPFHNPALALLLNLMEADDGAVLLHCSSGKDRTGVLAALLQKMLGVKEDVIMQEYLLSNAYILPDTLRHAKELGFQGDTRDMLVHCCSVHESLLRSSFDEVEKRYPGWEEFFEAEYGMSEKRIRNLKKRYLEP</sequence>
<organism evidence="3 4">
    <name type="scientific">Clostridium innocuum</name>
    <dbReference type="NCBI Taxonomy" id="1522"/>
    <lineage>
        <taxon>Bacteria</taxon>
        <taxon>Bacillati</taxon>
        <taxon>Bacillota</taxon>
        <taxon>Clostridia</taxon>
        <taxon>Eubacteriales</taxon>
        <taxon>Clostridiaceae</taxon>
        <taxon>Clostridium</taxon>
    </lineage>
</organism>
<comment type="similarity">
    <text evidence="1">Belongs to the protein-tyrosine phosphatase family.</text>
</comment>
<feature type="domain" description="Tyrosine specific protein phosphatases" evidence="2">
    <location>
        <begin position="128"/>
        <end position="158"/>
    </location>
</feature>
<dbReference type="InterPro" id="IPR029021">
    <property type="entry name" value="Prot-tyrosine_phosphatase-like"/>
</dbReference>
<evidence type="ECO:0000313" key="4">
    <source>
        <dbReference type="Proteomes" id="UP001203972"/>
    </source>
</evidence>
<protein>
    <submittedName>
        <fullName evidence="3">Tyrosine-protein phosphatase</fullName>
    </submittedName>
</protein>
<evidence type="ECO:0000259" key="2">
    <source>
        <dbReference type="PROSITE" id="PS50056"/>
    </source>
</evidence>
<dbReference type="PANTHER" id="PTHR31126">
    <property type="entry name" value="TYROSINE-PROTEIN PHOSPHATASE"/>
    <property type="match status" value="1"/>
</dbReference>
<reference evidence="3" key="1">
    <citation type="journal article" date="2022" name="Clin. Infect. Dis.">
        <title>Association between Clostridium innocuum and antibiotic-associated diarrhea in adults and children: A cross-sectional study and comparative genomics analysis.</title>
        <authorList>
            <person name="Cherny K.E."/>
            <person name="Muscat E.B."/>
            <person name="Balaji A."/>
            <person name="Mukherjee J."/>
            <person name="Ozer E.A."/>
            <person name="Angarone M.P."/>
            <person name="Hauser A.R."/>
            <person name="Sichel J.S."/>
            <person name="Amponsah E."/>
            <person name="Kociolek L.K."/>
        </authorList>
    </citation>
    <scope>NUCLEOTIDE SEQUENCE</scope>
    <source>
        <strain evidence="3">NU1-AC-029v</strain>
    </source>
</reference>
<evidence type="ECO:0000313" key="3">
    <source>
        <dbReference type="EMBL" id="MCR0231925.1"/>
    </source>
</evidence>
<dbReference type="RefSeq" id="WP_192923766.1">
    <property type="nucleotide sequence ID" value="NZ_AP025565.1"/>
</dbReference>
<proteinExistence type="inferred from homology"/>
<dbReference type="InterPro" id="IPR000387">
    <property type="entry name" value="Tyr_Pase_dom"/>
</dbReference>
<dbReference type="Pfam" id="PF13350">
    <property type="entry name" value="Y_phosphatase3"/>
    <property type="match status" value="1"/>
</dbReference>